<dbReference type="AlphaFoldDB" id="A0A067MAB0"/>
<protein>
    <submittedName>
        <fullName evidence="2">Uncharacterized protein</fullName>
    </submittedName>
</protein>
<gene>
    <name evidence="2" type="ORF">BOTBODRAFT_407897</name>
</gene>
<sequence length="256" mass="28323">MTSDPVSRPEAALIGAWMGAMFYGIYIPLFFTFLWISFARKHVRRPNWILIISAILLFLMGTAYVAVGLRRMIEGFIISKNSSHFFNDLTLWAATASDSIYGAINLVGDSIVIYRCYVVWESNIPIIILPVIMLIASIATGCYAVAGLHYIPRGSEAITFTARISNYARANFILSLALNVLCTALVAYRIWASARRVSALGARHTDVYYGALAVVVESAGLYTVSLAIYIGLYLGELHAETILFDINAQIMVRMKS</sequence>
<keyword evidence="1" id="KW-0472">Membrane</keyword>
<reference evidence="3" key="1">
    <citation type="journal article" date="2014" name="Proc. Natl. Acad. Sci. U.S.A.">
        <title>Extensive sampling of basidiomycete genomes demonstrates inadequacy of the white-rot/brown-rot paradigm for wood decay fungi.</title>
        <authorList>
            <person name="Riley R."/>
            <person name="Salamov A.A."/>
            <person name="Brown D.W."/>
            <person name="Nagy L.G."/>
            <person name="Floudas D."/>
            <person name="Held B.W."/>
            <person name="Levasseur A."/>
            <person name="Lombard V."/>
            <person name="Morin E."/>
            <person name="Otillar R."/>
            <person name="Lindquist E.A."/>
            <person name="Sun H."/>
            <person name="LaButti K.M."/>
            <person name="Schmutz J."/>
            <person name="Jabbour D."/>
            <person name="Luo H."/>
            <person name="Baker S.E."/>
            <person name="Pisabarro A.G."/>
            <person name="Walton J.D."/>
            <person name="Blanchette R.A."/>
            <person name="Henrissat B."/>
            <person name="Martin F."/>
            <person name="Cullen D."/>
            <person name="Hibbett D.S."/>
            <person name="Grigoriev I.V."/>
        </authorList>
    </citation>
    <scope>NUCLEOTIDE SEQUENCE [LARGE SCALE GENOMIC DNA]</scope>
    <source>
        <strain evidence="3">FD-172 SS1</strain>
    </source>
</reference>
<accession>A0A067MAB0</accession>
<dbReference type="Proteomes" id="UP000027195">
    <property type="component" value="Unassembled WGS sequence"/>
</dbReference>
<feature type="transmembrane region" description="Helical" evidence="1">
    <location>
        <begin position="12"/>
        <end position="36"/>
    </location>
</feature>
<feature type="transmembrane region" description="Helical" evidence="1">
    <location>
        <begin position="48"/>
        <end position="67"/>
    </location>
</feature>
<evidence type="ECO:0000313" key="3">
    <source>
        <dbReference type="Proteomes" id="UP000027195"/>
    </source>
</evidence>
<dbReference type="OrthoDB" id="3354175at2759"/>
<organism evidence="2 3">
    <name type="scientific">Botryobasidium botryosum (strain FD-172 SS1)</name>
    <dbReference type="NCBI Taxonomy" id="930990"/>
    <lineage>
        <taxon>Eukaryota</taxon>
        <taxon>Fungi</taxon>
        <taxon>Dikarya</taxon>
        <taxon>Basidiomycota</taxon>
        <taxon>Agaricomycotina</taxon>
        <taxon>Agaricomycetes</taxon>
        <taxon>Cantharellales</taxon>
        <taxon>Botryobasidiaceae</taxon>
        <taxon>Botryobasidium</taxon>
    </lineage>
</organism>
<feature type="transmembrane region" description="Helical" evidence="1">
    <location>
        <begin position="172"/>
        <end position="191"/>
    </location>
</feature>
<evidence type="ECO:0000313" key="2">
    <source>
        <dbReference type="EMBL" id="KDQ12698.1"/>
    </source>
</evidence>
<name>A0A067MAB0_BOTB1</name>
<dbReference type="InParanoid" id="A0A067MAB0"/>
<evidence type="ECO:0000256" key="1">
    <source>
        <dbReference type="SAM" id="Phobius"/>
    </source>
</evidence>
<feature type="transmembrane region" description="Helical" evidence="1">
    <location>
        <begin position="127"/>
        <end position="151"/>
    </location>
</feature>
<dbReference type="EMBL" id="KL198048">
    <property type="protein sequence ID" value="KDQ12698.1"/>
    <property type="molecule type" value="Genomic_DNA"/>
</dbReference>
<feature type="transmembrane region" description="Helical" evidence="1">
    <location>
        <begin position="211"/>
        <end position="234"/>
    </location>
</feature>
<dbReference type="HOGENOM" id="CLU_044614_3_1_1"/>
<keyword evidence="1" id="KW-1133">Transmembrane helix</keyword>
<keyword evidence="3" id="KW-1185">Reference proteome</keyword>
<keyword evidence="1" id="KW-0812">Transmembrane</keyword>
<proteinExistence type="predicted"/>
<dbReference type="STRING" id="930990.A0A067MAB0"/>